<keyword evidence="1" id="KW-0472">Membrane</keyword>
<name>A0A239PJZ0_9PROT</name>
<evidence type="ECO:0000313" key="3">
    <source>
        <dbReference type="Proteomes" id="UP000198346"/>
    </source>
</evidence>
<dbReference type="EMBL" id="FZQA01000001">
    <property type="protein sequence ID" value="SNT67643.1"/>
    <property type="molecule type" value="Genomic_DNA"/>
</dbReference>
<protein>
    <submittedName>
        <fullName evidence="2">Uncharacterized protein</fullName>
    </submittedName>
</protein>
<feature type="transmembrane region" description="Helical" evidence="1">
    <location>
        <begin position="20"/>
        <end position="39"/>
    </location>
</feature>
<keyword evidence="3" id="KW-1185">Reference proteome</keyword>
<organism evidence="2 3">
    <name type="scientific">Amphiplicatus metriothermophilus</name>
    <dbReference type="NCBI Taxonomy" id="1519374"/>
    <lineage>
        <taxon>Bacteria</taxon>
        <taxon>Pseudomonadati</taxon>
        <taxon>Pseudomonadota</taxon>
        <taxon>Alphaproteobacteria</taxon>
        <taxon>Parvularculales</taxon>
        <taxon>Parvularculaceae</taxon>
        <taxon>Amphiplicatus</taxon>
    </lineage>
</organism>
<dbReference type="AlphaFoldDB" id="A0A239PJZ0"/>
<evidence type="ECO:0000256" key="1">
    <source>
        <dbReference type="SAM" id="Phobius"/>
    </source>
</evidence>
<proteinExistence type="predicted"/>
<accession>A0A239PJZ0</accession>
<dbReference type="RefSeq" id="WP_089410670.1">
    <property type="nucleotide sequence ID" value="NZ_FZQA01000001.1"/>
</dbReference>
<gene>
    <name evidence="2" type="ORF">SAMN06297382_0135</name>
</gene>
<evidence type="ECO:0000313" key="2">
    <source>
        <dbReference type="EMBL" id="SNT67643.1"/>
    </source>
</evidence>
<reference evidence="2 3" key="1">
    <citation type="submission" date="2017-07" db="EMBL/GenBank/DDBJ databases">
        <authorList>
            <person name="Sun Z.S."/>
            <person name="Albrecht U."/>
            <person name="Echele G."/>
            <person name="Lee C.C."/>
        </authorList>
    </citation>
    <scope>NUCLEOTIDE SEQUENCE [LARGE SCALE GENOMIC DNA]</scope>
    <source>
        <strain evidence="2 3">CGMCC 1.12710</strain>
    </source>
</reference>
<sequence>MSFAYALRRPAVRRALSRAAANLAAVAAVTAIFALKAYVDARARDLASLASTQAAAELAVDRSPASLHLDD</sequence>
<keyword evidence="1" id="KW-1133">Transmembrane helix</keyword>
<keyword evidence="1" id="KW-0812">Transmembrane</keyword>
<dbReference type="Proteomes" id="UP000198346">
    <property type="component" value="Unassembled WGS sequence"/>
</dbReference>